<comment type="subcellular location">
    <subcellularLocation>
        <location evidence="1">Cytoplasm</location>
    </subcellularLocation>
</comment>
<dbReference type="Pfam" id="PF00381">
    <property type="entry name" value="PTS-HPr"/>
    <property type="match status" value="1"/>
</dbReference>
<dbReference type="AlphaFoldDB" id="A0A9D9I125"/>
<evidence type="ECO:0000256" key="1">
    <source>
        <dbReference type="ARBA" id="ARBA00004496"/>
    </source>
</evidence>
<name>A0A9D9I125_9FIRM</name>
<dbReference type="PRINTS" id="PR00107">
    <property type="entry name" value="PHOSPHOCPHPR"/>
</dbReference>
<evidence type="ECO:0000313" key="6">
    <source>
        <dbReference type="Proteomes" id="UP000823618"/>
    </source>
</evidence>
<dbReference type="SUPFAM" id="SSF55594">
    <property type="entry name" value="HPr-like"/>
    <property type="match status" value="1"/>
</dbReference>
<comment type="caution">
    <text evidence="5">The sequence shown here is derived from an EMBL/GenBank/DDBJ whole genome shotgun (WGS) entry which is preliminary data.</text>
</comment>
<dbReference type="EMBL" id="JADIML010000124">
    <property type="protein sequence ID" value="MBO8463136.1"/>
    <property type="molecule type" value="Genomic_DNA"/>
</dbReference>
<gene>
    <name evidence="5" type="ORF">IAC13_04310</name>
</gene>
<keyword evidence="2" id="KW-0963">Cytoplasm</keyword>
<reference evidence="5" key="1">
    <citation type="submission" date="2020-10" db="EMBL/GenBank/DDBJ databases">
        <authorList>
            <person name="Gilroy R."/>
        </authorList>
    </citation>
    <scope>NUCLEOTIDE SEQUENCE</scope>
    <source>
        <strain evidence="5">E3-2379</strain>
    </source>
</reference>
<evidence type="ECO:0000259" key="4">
    <source>
        <dbReference type="PROSITE" id="PS51350"/>
    </source>
</evidence>
<dbReference type="InterPro" id="IPR000032">
    <property type="entry name" value="HPr-like"/>
</dbReference>
<keyword evidence="3" id="KW-0598">Phosphotransferase system</keyword>
<evidence type="ECO:0000256" key="2">
    <source>
        <dbReference type="ARBA" id="ARBA00022490"/>
    </source>
</evidence>
<evidence type="ECO:0000256" key="3">
    <source>
        <dbReference type="ARBA" id="ARBA00022683"/>
    </source>
</evidence>
<feature type="domain" description="HPr" evidence="4">
    <location>
        <begin position="1"/>
        <end position="87"/>
    </location>
</feature>
<dbReference type="GO" id="GO:0009401">
    <property type="term" value="P:phosphoenolpyruvate-dependent sugar phosphotransferase system"/>
    <property type="evidence" value="ECO:0007669"/>
    <property type="project" value="UniProtKB-KW"/>
</dbReference>
<evidence type="ECO:0000313" key="5">
    <source>
        <dbReference type="EMBL" id="MBO8463136.1"/>
    </source>
</evidence>
<organism evidence="5 6">
    <name type="scientific">Candidatus Scybalomonas excrementavium</name>
    <dbReference type="NCBI Taxonomy" id="2840943"/>
    <lineage>
        <taxon>Bacteria</taxon>
        <taxon>Bacillati</taxon>
        <taxon>Bacillota</taxon>
        <taxon>Clostridia</taxon>
        <taxon>Lachnospirales</taxon>
        <taxon>Lachnospiraceae</taxon>
        <taxon>Lachnospiraceae incertae sedis</taxon>
        <taxon>Candidatus Scybalomonas</taxon>
    </lineage>
</organism>
<dbReference type="InterPro" id="IPR035895">
    <property type="entry name" value="HPr-like_sf"/>
</dbReference>
<sequence>MVCKTVEIQVEGGLHLRPVSALCNQALQYECKISLVKGDKVANAKSFLSVLACQVKQGDIVEFQFDGNDEEKAAVELETFIKTGLKE</sequence>
<dbReference type="NCBIfam" id="TIGR01003">
    <property type="entry name" value="PTS_HPr_family"/>
    <property type="match status" value="1"/>
</dbReference>
<reference evidence="5" key="2">
    <citation type="journal article" date="2021" name="PeerJ">
        <title>Extensive microbial diversity within the chicken gut microbiome revealed by metagenomics and culture.</title>
        <authorList>
            <person name="Gilroy R."/>
            <person name="Ravi A."/>
            <person name="Getino M."/>
            <person name="Pursley I."/>
            <person name="Horton D.L."/>
            <person name="Alikhan N.F."/>
            <person name="Baker D."/>
            <person name="Gharbi K."/>
            <person name="Hall N."/>
            <person name="Watson M."/>
            <person name="Adriaenssens E.M."/>
            <person name="Foster-Nyarko E."/>
            <person name="Jarju S."/>
            <person name="Secka A."/>
            <person name="Antonio M."/>
            <person name="Oren A."/>
            <person name="Chaudhuri R.R."/>
            <person name="La Ragione R."/>
            <person name="Hildebrand F."/>
            <person name="Pallen M.J."/>
        </authorList>
    </citation>
    <scope>NUCLEOTIDE SEQUENCE</scope>
    <source>
        <strain evidence="5">E3-2379</strain>
    </source>
</reference>
<dbReference type="PROSITE" id="PS51350">
    <property type="entry name" value="PTS_HPR_DOM"/>
    <property type="match status" value="1"/>
</dbReference>
<dbReference type="Gene3D" id="3.30.1340.10">
    <property type="entry name" value="HPr-like"/>
    <property type="match status" value="1"/>
</dbReference>
<accession>A0A9D9I125</accession>
<dbReference type="Proteomes" id="UP000823618">
    <property type="component" value="Unassembled WGS sequence"/>
</dbReference>
<dbReference type="PANTHER" id="PTHR33705">
    <property type="entry name" value="PHOSPHOCARRIER PROTEIN HPR"/>
    <property type="match status" value="1"/>
</dbReference>
<dbReference type="CDD" id="cd00367">
    <property type="entry name" value="PTS-HPr_like"/>
    <property type="match status" value="1"/>
</dbReference>
<dbReference type="GO" id="GO:0005737">
    <property type="term" value="C:cytoplasm"/>
    <property type="evidence" value="ECO:0007669"/>
    <property type="project" value="UniProtKB-SubCell"/>
</dbReference>
<dbReference type="PANTHER" id="PTHR33705:SF2">
    <property type="entry name" value="PHOSPHOCARRIER PROTEIN NPR"/>
    <property type="match status" value="1"/>
</dbReference>
<dbReference type="InterPro" id="IPR050399">
    <property type="entry name" value="HPr"/>
</dbReference>
<proteinExistence type="predicted"/>
<protein>
    <submittedName>
        <fullName evidence="5">HPr family phosphocarrier protein</fullName>
    </submittedName>
</protein>